<dbReference type="Gene3D" id="1.10.10.60">
    <property type="entry name" value="Homeodomain-like"/>
    <property type="match status" value="1"/>
</dbReference>
<comment type="caution">
    <text evidence="2">The sequence shown here is derived from an EMBL/GenBank/DDBJ whole genome shotgun (WGS) entry which is preliminary data.</text>
</comment>
<sequence>MPRNKPIFVHEDTGEPVHIHLDLHLSRQLREEWTKKIEKHGGVVVRDTAEAEYAICSNTRDKSIMQAGFAASRSSSKRKVIVQYIGFLEECWSAEKMVAVKRVARGMSGHVGRRTEFTAEEIENLCRYIAAIVPDSSRGGRRGDNLYKNLVELGKQNAEYAWVKRHSWQAWRNKYNKNVELYDAKITSWVPRVNPDKIHYLEADRRANSKQHEGGDTSDETEDETQDRDENPDKTKDTEEDDDQPGPSSGKDKGRAPPKDNHDEERRSDRNENEDDGEGNDKTPPPRNRQSGGANDSWEVIDEDDGHPPMDIDEAQADSAPPPRSPERHARFASNAGSKRAALEKSGEHPRESLPPKKRPRHSAESATSTGSQHVRRAAWLPPGMVPGAKADSDPEDDEDEDKSDSEAMDVPHSLFSEGEVELDQEDQIEAEAEEEVISGLSEARPPTIPSAASSTVFPISTDRTLVMTASPRKASNLSPRKIARLSSASRKEEYVTMDQIQEPEARVLDVIVMEDDNEEELPEDEIEQDQEMEEEPEESVFRRRSPSVEIASHQPSPKVVEAPTATAQKARDRRRRAEQQARLAPAPVRMTRARSKSVEPTEFVSLPSKSLKRRGKGRTQVVEPEPEIMEDAIEEVDEEQMGVPEERVTGKETLADEEDVVNIVTNEDDFSNISNATSVAQQSSKTISQQPTPVEPSSDDEQVMRRIATQQAQLKGTVVKKGPRKSGAFVDAFKAGLAATMQTPVVRRALPSNVLADPARSISAHQKASQKKTPRPFKAPHTPTRAPVAKVQPPSPNRAVSTASSSNETTESIPMPGTRAKAFKVKVEEEEKYTPYTPPRGTRASLYTQGRQAARSSNRR</sequence>
<feature type="compositionally biased region" description="Acidic residues" evidence="1">
    <location>
        <begin position="625"/>
        <end position="641"/>
    </location>
</feature>
<feature type="compositionally biased region" description="Polar residues" evidence="1">
    <location>
        <begin position="672"/>
        <end position="693"/>
    </location>
</feature>
<feature type="compositionally biased region" description="Polar residues" evidence="1">
    <location>
        <begin position="846"/>
        <end position="861"/>
    </location>
</feature>
<dbReference type="Proteomes" id="UP000298030">
    <property type="component" value="Unassembled WGS sequence"/>
</dbReference>
<feature type="region of interest" description="Disordered" evidence="1">
    <location>
        <begin position="758"/>
        <end position="861"/>
    </location>
</feature>
<feature type="compositionally biased region" description="Acidic residues" evidence="1">
    <location>
        <begin position="216"/>
        <end position="227"/>
    </location>
</feature>
<accession>A0A4Y7SY60</accession>
<feature type="region of interest" description="Disordered" evidence="1">
    <location>
        <begin position="517"/>
        <end position="702"/>
    </location>
</feature>
<dbReference type="SUPFAM" id="SSF46689">
    <property type="entry name" value="Homeodomain-like"/>
    <property type="match status" value="1"/>
</dbReference>
<protein>
    <recommendedName>
        <fullName evidence="4">Rap1 Myb domain-containing protein</fullName>
    </recommendedName>
</protein>
<dbReference type="CDD" id="cd11655">
    <property type="entry name" value="rap1_myb-like"/>
    <property type="match status" value="1"/>
</dbReference>
<dbReference type="AlphaFoldDB" id="A0A4Y7SY60"/>
<feature type="compositionally biased region" description="Acidic residues" evidence="1">
    <location>
        <begin position="419"/>
        <end position="437"/>
    </location>
</feature>
<name>A0A4Y7SY60_COPMI</name>
<feature type="compositionally biased region" description="Acidic residues" evidence="1">
    <location>
        <begin position="299"/>
        <end position="316"/>
    </location>
</feature>
<reference evidence="2 3" key="1">
    <citation type="journal article" date="2019" name="Nat. Ecol. Evol.">
        <title>Megaphylogeny resolves global patterns of mushroom evolution.</title>
        <authorList>
            <person name="Varga T."/>
            <person name="Krizsan K."/>
            <person name="Foldi C."/>
            <person name="Dima B."/>
            <person name="Sanchez-Garcia M."/>
            <person name="Sanchez-Ramirez S."/>
            <person name="Szollosi G.J."/>
            <person name="Szarkandi J.G."/>
            <person name="Papp V."/>
            <person name="Albert L."/>
            <person name="Andreopoulos W."/>
            <person name="Angelini C."/>
            <person name="Antonin V."/>
            <person name="Barry K.W."/>
            <person name="Bougher N.L."/>
            <person name="Buchanan P."/>
            <person name="Buyck B."/>
            <person name="Bense V."/>
            <person name="Catcheside P."/>
            <person name="Chovatia M."/>
            <person name="Cooper J."/>
            <person name="Damon W."/>
            <person name="Desjardin D."/>
            <person name="Finy P."/>
            <person name="Geml J."/>
            <person name="Haridas S."/>
            <person name="Hughes K."/>
            <person name="Justo A."/>
            <person name="Karasinski D."/>
            <person name="Kautmanova I."/>
            <person name="Kiss B."/>
            <person name="Kocsube S."/>
            <person name="Kotiranta H."/>
            <person name="LaButti K.M."/>
            <person name="Lechner B.E."/>
            <person name="Liimatainen K."/>
            <person name="Lipzen A."/>
            <person name="Lukacs Z."/>
            <person name="Mihaltcheva S."/>
            <person name="Morgado L.N."/>
            <person name="Niskanen T."/>
            <person name="Noordeloos M.E."/>
            <person name="Ohm R.A."/>
            <person name="Ortiz-Santana B."/>
            <person name="Ovrebo C."/>
            <person name="Racz N."/>
            <person name="Riley R."/>
            <person name="Savchenko A."/>
            <person name="Shiryaev A."/>
            <person name="Soop K."/>
            <person name="Spirin V."/>
            <person name="Szebenyi C."/>
            <person name="Tomsovsky M."/>
            <person name="Tulloss R.E."/>
            <person name="Uehling J."/>
            <person name="Grigoriev I.V."/>
            <person name="Vagvolgyi C."/>
            <person name="Papp T."/>
            <person name="Martin F.M."/>
            <person name="Miettinen O."/>
            <person name="Hibbett D.S."/>
            <person name="Nagy L.G."/>
        </authorList>
    </citation>
    <scope>NUCLEOTIDE SEQUENCE [LARGE SCALE GENOMIC DNA]</scope>
    <source>
        <strain evidence="2 3">FP101781</strain>
    </source>
</reference>
<feature type="compositionally biased region" description="Acidic residues" evidence="1">
    <location>
        <begin position="656"/>
        <end position="671"/>
    </location>
</feature>
<keyword evidence="3" id="KW-1185">Reference proteome</keyword>
<dbReference type="OrthoDB" id="435460at2759"/>
<evidence type="ECO:0000313" key="3">
    <source>
        <dbReference type="Proteomes" id="UP000298030"/>
    </source>
</evidence>
<feature type="compositionally biased region" description="Acidic residues" evidence="1">
    <location>
        <begin position="394"/>
        <end position="408"/>
    </location>
</feature>
<gene>
    <name evidence="2" type="ORF">FA13DRAFT_1816774</name>
</gene>
<evidence type="ECO:0000313" key="2">
    <source>
        <dbReference type="EMBL" id="TEB26564.1"/>
    </source>
</evidence>
<feature type="compositionally biased region" description="Low complexity" evidence="1">
    <location>
        <begin position="802"/>
        <end position="813"/>
    </location>
</feature>
<feature type="compositionally biased region" description="Basic and acidic residues" evidence="1">
    <location>
        <begin position="202"/>
        <end position="215"/>
    </location>
</feature>
<feature type="region of interest" description="Disordered" evidence="1">
    <location>
        <begin position="202"/>
        <end position="456"/>
    </location>
</feature>
<organism evidence="2 3">
    <name type="scientific">Coprinellus micaceus</name>
    <name type="common">Glistening ink-cap mushroom</name>
    <name type="synonym">Coprinus micaceus</name>
    <dbReference type="NCBI Taxonomy" id="71717"/>
    <lineage>
        <taxon>Eukaryota</taxon>
        <taxon>Fungi</taxon>
        <taxon>Dikarya</taxon>
        <taxon>Basidiomycota</taxon>
        <taxon>Agaricomycotina</taxon>
        <taxon>Agaricomycetes</taxon>
        <taxon>Agaricomycetidae</taxon>
        <taxon>Agaricales</taxon>
        <taxon>Agaricineae</taxon>
        <taxon>Psathyrellaceae</taxon>
        <taxon>Coprinellus</taxon>
    </lineage>
</organism>
<feature type="compositionally biased region" description="Acidic residues" evidence="1">
    <location>
        <begin position="517"/>
        <end position="539"/>
    </location>
</feature>
<feature type="compositionally biased region" description="Basic and acidic residues" evidence="1">
    <location>
        <begin position="341"/>
        <end position="355"/>
    </location>
</feature>
<feature type="region of interest" description="Disordered" evidence="1">
    <location>
        <begin position="469"/>
        <end position="501"/>
    </location>
</feature>
<dbReference type="STRING" id="71717.A0A4Y7SY60"/>
<evidence type="ECO:0008006" key="4">
    <source>
        <dbReference type="Google" id="ProtNLM"/>
    </source>
</evidence>
<feature type="compositionally biased region" description="Basic and acidic residues" evidence="1">
    <location>
        <begin position="228"/>
        <end position="237"/>
    </location>
</feature>
<dbReference type="InterPro" id="IPR009057">
    <property type="entry name" value="Homeodomain-like_sf"/>
</dbReference>
<dbReference type="EMBL" id="QPFP01000047">
    <property type="protein sequence ID" value="TEB26564.1"/>
    <property type="molecule type" value="Genomic_DNA"/>
</dbReference>
<proteinExistence type="predicted"/>
<feature type="compositionally biased region" description="Basic and acidic residues" evidence="1">
    <location>
        <begin position="645"/>
        <end position="655"/>
    </location>
</feature>
<feature type="compositionally biased region" description="Basic and acidic residues" evidence="1">
    <location>
        <begin position="250"/>
        <end position="271"/>
    </location>
</feature>
<evidence type="ECO:0000256" key="1">
    <source>
        <dbReference type="SAM" id="MobiDB-lite"/>
    </source>
</evidence>